<dbReference type="Pfam" id="PF19279">
    <property type="entry name" value="YegS_C"/>
    <property type="match status" value="1"/>
</dbReference>
<dbReference type="Pfam" id="PF00781">
    <property type="entry name" value="DAGK_cat"/>
    <property type="match status" value="1"/>
</dbReference>
<dbReference type="eggNOG" id="COG1597">
    <property type="taxonomic scope" value="Bacteria"/>
</dbReference>
<dbReference type="EMBL" id="BBIO01000011">
    <property type="protein sequence ID" value="GAK45704.1"/>
    <property type="molecule type" value="Genomic_DNA"/>
</dbReference>
<dbReference type="GO" id="GO:0005886">
    <property type="term" value="C:plasma membrane"/>
    <property type="evidence" value="ECO:0007669"/>
    <property type="project" value="TreeGrafter"/>
</dbReference>
<dbReference type="InterPro" id="IPR050187">
    <property type="entry name" value="Lipid_Phosphate_FormReg"/>
</dbReference>
<comment type="caution">
    <text evidence="6">The sequence shown here is derived from an EMBL/GenBank/DDBJ whole genome shotgun (WGS) entry which is preliminary data.</text>
</comment>
<dbReference type="AlphaFoldDB" id="A0A081BCD6"/>
<evidence type="ECO:0000256" key="1">
    <source>
        <dbReference type="ARBA" id="ARBA00022679"/>
    </source>
</evidence>
<organism evidence="6 7">
    <name type="scientific">Tepidicaulis marinus</name>
    <dbReference type="NCBI Taxonomy" id="1333998"/>
    <lineage>
        <taxon>Bacteria</taxon>
        <taxon>Pseudomonadati</taxon>
        <taxon>Pseudomonadota</taxon>
        <taxon>Alphaproteobacteria</taxon>
        <taxon>Hyphomicrobiales</taxon>
        <taxon>Parvibaculaceae</taxon>
        <taxon>Tepidicaulis</taxon>
    </lineage>
</organism>
<feature type="domain" description="DAGKc" evidence="5">
    <location>
        <begin position="6"/>
        <end position="128"/>
    </location>
</feature>
<protein>
    <submittedName>
        <fullName evidence="6">Diacylglycerol kinase catalytic subunit</fullName>
    </submittedName>
</protein>
<reference evidence="6 7" key="1">
    <citation type="submission" date="2014-07" db="EMBL/GenBank/DDBJ databases">
        <title>Tepidicaulis marinum gen. nov., sp. nov., a novel marine bacterium denitrifying nitrate to nitrous oxide strictly under microaerobic conditions.</title>
        <authorList>
            <person name="Takeuchi M."/>
            <person name="Yamagishi T."/>
            <person name="Kamagata Y."/>
            <person name="Oshima K."/>
            <person name="Hattori M."/>
            <person name="Katayama T."/>
            <person name="Hanada S."/>
            <person name="Tamaki H."/>
            <person name="Marumo K."/>
            <person name="Maeda H."/>
            <person name="Nedachi M."/>
            <person name="Iwasaki W."/>
            <person name="Suwa Y."/>
            <person name="Sakata S."/>
        </authorList>
    </citation>
    <scope>NUCLEOTIDE SEQUENCE [LARGE SCALE GENOMIC DNA]</scope>
    <source>
        <strain evidence="6 7">MA2</strain>
    </source>
</reference>
<dbReference type="GO" id="GO:0016301">
    <property type="term" value="F:kinase activity"/>
    <property type="evidence" value="ECO:0007669"/>
    <property type="project" value="UniProtKB-KW"/>
</dbReference>
<evidence type="ECO:0000256" key="4">
    <source>
        <dbReference type="ARBA" id="ARBA00022840"/>
    </source>
</evidence>
<dbReference type="InterPro" id="IPR017438">
    <property type="entry name" value="ATP-NAD_kinase_N"/>
</dbReference>
<dbReference type="Proteomes" id="UP000028702">
    <property type="component" value="Unassembled WGS sequence"/>
</dbReference>
<keyword evidence="2" id="KW-0547">Nucleotide-binding</keyword>
<dbReference type="RefSeq" id="WP_045447192.1">
    <property type="nucleotide sequence ID" value="NZ_BBIO01000011.1"/>
</dbReference>
<keyword evidence="1" id="KW-0808">Transferase</keyword>
<keyword evidence="3 6" id="KW-0418">Kinase</keyword>
<dbReference type="SUPFAM" id="SSF111331">
    <property type="entry name" value="NAD kinase/diacylglycerol kinase-like"/>
    <property type="match status" value="1"/>
</dbReference>
<name>A0A081BCD6_9HYPH</name>
<dbReference type="Gene3D" id="2.60.200.40">
    <property type="match status" value="1"/>
</dbReference>
<evidence type="ECO:0000313" key="7">
    <source>
        <dbReference type="Proteomes" id="UP000028702"/>
    </source>
</evidence>
<dbReference type="PANTHER" id="PTHR12358:SF106">
    <property type="entry name" value="LIPID KINASE YEGS"/>
    <property type="match status" value="1"/>
</dbReference>
<evidence type="ECO:0000313" key="6">
    <source>
        <dbReference type="EMBL" id="GAK45704.1"/>
    </source>
</evidence>
<gene>
    <name evidence="6" type="ORF">M2A_2203</name>
</gene>
<dbReference type="PANTHER" id="PTHR12358">
    <property type="entry name" value="SPHINGOSINE KINASE"/>
    <property type="match status" value="1"/>
</dbReference>
<evidence type="ECO:0000256" key="3">
    <source>
        <dbReference type="ARBA" id="ARBA00022777"/>
    </source>
</evidence>
<keyword evidence="7" id="KW-1185">Reference proteome</keyword>
<dbReference type="SMART" id="SM00046">
    <property type="entry name" value="DAGKc"/>
    <property type="match status" value="1"/>
</dbReference>
<dbReference type="InterPro" id="IPR016064">
    <property type="entry name" value="NAD/diacylglycerol_kinase_sf"/>
</dbReference>
<dbReference type="Gene3D" id="3.40.50.10330">
    <property type="entry name" value="Probable inorganic polyphosphate/atp-NAD kinase, domain 1"/>
    <property type="match status" value="1"/>
</dbReference>
<dbReference type="GO" id="GO:0005524">
    <property type="term" value="F:ATP binding"/>
    <property type="evidence" value="ECO:0007669"/>
    <property type="project" value="UniProtKB-KW"/>
</dbReference>
<accession>A0A081BCD6</accession>
<evidence type="ECO:0000259" key="5">
    <source>
        <dbReference type="SMART" id="SM00046"/>
    </source>
</evidence>
<evidence type="ECO:0000256" key="2">
    <source>
        <dbReference type="ARBA" id="ARBA00022741"/>
    </source>
</evidence>
<dbReference type="InterPro" id="IPR045540">
    <property type="entry name" value="YegS/DAGK_C"/>
</dbReference>
<sequence length="296" mass="31229">MSRRKSIHIVVNPAAGSRHGGLFEYVTALLKKDGAAVTVEETNGPGHATVLAYRAASSGAADVVVAAGGDGTINEVARGLLGFGTPMGIIPLGTANVLAIEIGLKIKARAVADMLLFGEAQLIGTGDIDGDLFLLMAGAGFDGRIVHGIDPRLKRRFGKGAFVWAGLCEWLRGPGAPLDLVVDGRREKAAWAVVTNARHYAGKFVLAPDADITWPGLDVFLFRKPGRLAFAGYLLALGLGRVGALKSVTVRRARHIDFLGPEGTPLEVDGDERGHLPRTVTQGTRFLRLVMPAASR</sequence>
<dbReference type="STRING" id="1333998.M2A_2203"/>
<proteinExistence type="predicted"/>
<dbReference type="InterPro" id="IPR001206">
    <property type="entry name" value="Diacylglycerol_kinase_cat_dom"/>
</dbReference>
<keyword evidence="4" id="KW-0067">ATP-binding</keyword>